<feature type="domain" description="NADPH-dependent FMN reductase-like" evidence="3">
    <location>
        <begin position="1"/>
        <end position="152"/>
    </location>
</feature>
<dbReference type="InterPro" id="IPR051796">
    <property type="entry name" value="ISF_SsuE-like"/>
</dbReference>
<reference evidence="5" key="1">
    <citation type="submission" date="2016-07" db="EMBL/GenBank/DDBJ databases">
        <authorList>
            <person name="Florea S."/>
            <person name="Webb J.S."/>
            <person name="Jaromczyk J."/>
            <person name="Schardl C.L."/>
        </authorList>
    </citation>
    <scope>NUCLEOTIDE SEQUENCE [LARGE SCALE GENOMIC DNA]</scope>
    <source>
        <strain evidence="5">Z6</strain>
    </source>
</reference>
<dbReference type="OrthoDB" id="6398207at2"/>
<accession>A0A1C0A4Z4</accession>
<dbReference type="SUPFAM" id="SSF52218">
    <property type="entry name" value="Flavoproteins"/>
    <property type="match status" value="1"/>
</dbReference>
<protein>
    <submittedName>
        <fullName evidence="4">NADPH-dependent FMN reductase</fullName>
    </submittedName>
</protein>
<evidence type="ECO:0000259" key="3">
    <source>
        <dbReference type="Pfam" id="PF03358"/>
    </source>
</evidence>
<dbReference type="PANTHER" id="PTHR43278">
    <property type="entry name" value="NAD(P)H-DEPENDENT FMN-CONTAINING OXIDOREDUCTASE YWQN-RELATED"/>
    <property type="match status" value="1"/>
</dbReference>
<dbReference type="PANTHER" id="PTHR43278:SF1">
    <property type="entry name" value="IRON-SULFUR FLAVOPROTEIN MJ1083"/>
    <property type="match status" value="1"/>
</dbReference>
<dbReference type="EMBL" id="LWDV01000010">
    <property type="protein sequence ID" value="OCL25201.1"/>
    <property type="molecule type" value="Genomic_DNA"/>
</dbReference>
<organism evidence="4 5">
    <name type="scientific">Orenia metallireducens</name>
    <dbReference type="NCBI Taxonomy" id="1413210"/>
    <lineage>
        <taxon>Bacteria</taxon>
        <taxon>Bacillati</taxon>
        <taxon>Bacillota</taxon>
        <taxon>Clostridia</taxon>
        <taxon>Halanaerobiales</taxon>
        <taxon>Halobacteroidaceae</taxon>
        <taxon>Orenia</taxon>
    </lineage>
</organism>
<evidence type="ECO:0000313" key="5">
    <source>
        <dbReference type="Proteomes" id="UP000093514"/>
    </source>
</evidence>
<comment type="caution">
    <text evidence="4">The sequence shown here is derived from an EMBL/GenBank/DDBJ whole genome shotgun (WGS) entry which is preliminary data.</text>
</comment>
<gene>
    <name evidence="4" type="ORF">U472_12595</name>
</gene>
<dbReference type="Proteomes" id="UP000093514">
    <property type="component" value="Unassembled WGS sequence"/>
</dbReference>
<keyword evidence="1" id="KW-0285">Flavoprotein</keyword>
<dbReference type="InterPro" id="IPR029039">
    <property type="entry name" value="Flavoprotein-like_sf"/>
</dbReference>
<dbReference type="AlphaFoldDB" id="A0A1C0A4Z4"/>
<keyword evidence="5" id="KW-1185">Reference proteome</keyword>
<dbReference type="Gene3D" id="3.40.50.360">
    <property type="match status" value="1"/>
</dbReference>
<reference evidence="4 5" key="2">
    <citation type="submission" date="2016-08" db="EMBL/GenBank/DDBJ databases">
        <title>Orenia metallireducens sp. nov. strain Z6, a Novel Metal-reducing Firmicute from the Deep Subsurface.</title>
        <authorList>
            <person name="Maxim B.I."/>
            <person name="Kenneth K."/>
            <person name="Flynn T.M."/>
            <person name="Oloughlin E.J."/>
            <person name="Locke R.A."/>
            <person name="Weber J.R."/>
            <person name="Egan S.M."/>
            <person name="Mackie R.I."/>
            <person name="Cann I.K."/>
        </authorList>
    </citation>
    <scope>NUCLEOTIDE SEQUENCE [LARGE SCALE GENOMIC DNA]</scope>
    <source>
        <strain evidence="4 5">Z6</strain>
    </source>
</reference>
<evidence type="ECO:0000313" key="4">
    <source>
        <dbReference type="EMBL" id="OCL25201.1"/>
    </source>
</evidence>
<name>A0A1C0A4Z4_9FIRM</name>
<dbReference type="RefSeq" id="WP_068719070.1">
    <property type="nucleotide sequence ID" value="NZ_LWDV01000010.1"/>
</dbReference>
<dbReference type="InterPro" id="IPR005025">
    <property type="entry name" value="FMN_Rdtase-like_dom"/>
</dbReference>
<dbReference type="Pfam" id="PF03358">
    <property type="entry name" value="FMN_red"/>
    <property type="match status" value="1"/>
</dbReference>
<evidence type="ECO:0000256" key="1">
    <source>
        <dbReference type="ARBA" id="ARBA00022630"/>
    </source>
</evidence>
<evidence type="ECO:0000256" key="2">
    <source>
        <dbReference type="ARBA" id="ARBA00022643"/>
    </source>
</evidence>
<sequence>MKLLAINGSPNRDGNTAFLLTKALEAAQNEGVETELIHVRDALKELKEPFCVQCSSPCSQICYKGTLLEEHYQLLAEADGVILGSPVYFGTVTAQLKAFWDMTRVLRTEKSLFNTIGGTITVGASRYGGQETTVSALHDMMMIQGMMIVGDASKETDMGHQGACSQRNVREDLEGQKRAQILGQRIARLIK</sequence>
<proteinExistence type="predicted"/>
<dbReference type="GO" id="GO:0016491">
    <property type="term" value="F:oxidoreductase activity"/>
    <property type="evidence" value="ECO:0007669"/>
    <property type="project" value="InterPro"/>
</dbReference>
<keyword evidence="2" id="KW-0288">FMN</keyword>